<dbReference type="RefSeq" id="WP_202765949.1">
    <property type="nucleotide sequence ID" value="NZ_JAESWA010000010.1"/>
</dbReference>
<dbReference type="AlphaFoldDB" id="A0A937K3B2"/>
<dbReference type="Pfam" id="PF00126">
    <property type="entry name" value="HTH_1"/>
    <property type="match status" value="1"/>
</dbReference>
<evidence type="ECO:0000256" key="1">
    <source>
        <dbReference type="ARBA" id="ARBA00009437"/>
    </source>
</evidence>
<evidence type="ECO:0000256" key="4">
    <source>
        <dbReference type="ARBA" id="ARBA00023163"/>
    </source>
</evidence>
<gene>
    <name evidence="6" type="ORF">JK634_01990</name>
</gene>
<sequence>MEIEQLKYFLAVVKYKNFSIAAQELCISQSSLSKRLRTLEDELGAELINRTTKTVTLAGEELVKFSEEVITKYDDLKLKIRKYNNLEEGHITLGISQIANCQGLIGVIASFQKEHPGIKISLVEKKTKDLIKLLRDNKIDAAFILTNSAEDNGLKIHPLISDEYVLVTDMKHPLAKNELIDLSEAANEKFILLDSSTGMHDTPVGACKKAGFMPSILYESDQIDTILDLVSEGLGVSLLMHDSVIYYGHLGIKIVRINEPIWGITALALPRNKNLSSCISAFQKYILSSLKINNQ</sequence>
<dbReference type="SUPFAM" id="SSF46785">
    <property type="entry name" value="Winged helix' DNA-binding domain"/>
    <property type="match status" value="1"/>
</dbReference>
<evidence type="ECO:0000259" key="5">
    <source>
        <dbReference type="PROSITE" id="PS50931"/>
    </source>
</evidence>
<dbReference type="GO" id="GO:0003700">
    <property type="term" value="F:DNA-binding transcription factor activity"/>
    <property type="evidence" value="ECO:0007669"/>
    <property type="project" value="InterPro"/>
</dbReference>
<accession>A0A937K3B2</accession>
<protein>
    <submittedName>
        <fullName evidence="6">LysR family transcriptional regulator</fullName>
    </submittedName>
</protein>
<dbReference type="EMBL" id="JAESWA010000010">
    <property type="protein sequence ID" value="MBL4930569.1"/>
    <property type="molecule type" value="Genomic_DNA"/>
</dbReference>
<dbReference type="Proteomes" id="UP000623681">
    <property type="component" value="Unassembled WGS sequence"/>
</dbReference>
<dbReference type="InterPro" id="IPR000847">
    <property type="entry name" value="LysR_HTH_N"/>
</dbReference>
<comment type="similarity">
    <text evidence="1">Belongs to the LysR transcriptional regulatory family.</text>
</comment>
<dbReference type="InterPro" id="IPR036390">
    <property type="entry name" value="WH_DNA-bd_sf"/>
</dbReference>
<reference evidence="6" key="1">
    <citation type="submission" date="2021-01" db="EMBL/GenBank/DDBJ databases">
        <title>Genome public.</title>
        <authorList>
            <person name="Liu C."/>
            <person name="Sun Q."/>
        </authorList>
    </citation>
    <scope>NUCLEOTIDE SEQUENCE</scope>
    <source>
        <strain evidence="6">YIM B02565</strain>
    </source>
</reference>
<dbReference type="InterPro" id="IPR050950">
    <property type="entry name" value="HTH-type_LysR_regulators"/>
</dbReference>
<dbReference type="InterPro" id="IPR005119">
    <property type="entry name" value="LysR_subst-bd"/>
</dbReference>
<evidence type="ECO:0000256" key="3">
    <source>
        <dbReference type="ARBA" id="ARBA00023125"/>
    </source>
</evidence>
<dbReference type="Gene3D" id="1.10.10.10">
    <property type="entry name" value="Winged helix-like DNA-binding domain superfamily/Winged helix DNA-binding domain"/>
    <property type="match status" value="1"/>
</dbReference>
<dbReference type="Gene3D" id="3.40.190.290">
    <property type="match status" value="1"/>
</dbReference>
<dbReference type="GO" id="GO:0005829">
    <property type="term" value="C:cytosol"/>
    <property type="evidence" value="ECO:0007669"/>
    <property type="project" value="TreeGrafter"/>
</dbReference>
<dbReference type="CDD" id="cd05466">
    <property type="entry name" value="PBP2_LTTR_substrate"/>
    <property type="match status" value="1"/>
</dbReference>
<keyword evidence="2" id="KW-0805">Transcription regulation</keyword>
<dbReference type="PANTHER" id="PTHR30419:SF28">
    <property type="entry name" value="HTH-TYPE TRANSCRIPTIONAL REGULATOR BSDA"/>
    <property type="match status" value="1"/>
</dbReference>
<comment type="caution">
    <text evidence="6">The sequence shown here is derived from an EMBL/GenBank/DDBJ whole genome shotgun (WGS) entry which is preliminary data.</text>
</comment>
<evidence type="ECO:0000313" key="7">
    <source>
        <dbReference type="Proteomes" id="UP000623681"/>
    </source>
</evidence>
<proteinExistence type="inferred from homology"/>
<keyword evidence="3" id="KW-0238">DNA-binding</keyword>
<evidence type="ECO:0000313" key="6">
    <source>
        <dbReference type="EMBL" id="MBL4930569.1"/>
    </source>
</evidence>
<name>A0A937K3B2_9CLOT</name>
<dbReference type="GO" id="GO:0003677">
    <property type="term" value="F:DNA binding"/>
    <property type="evidence" value="ECO:0007669"/>
    <property type="project" value="UniProtKB-KW"/>
</dbReference>
<dbReference type="Pfam" id="PF03466">
    <property type="entry name" value="LysR_substrate"/>
    <property type="match status" value="1"/>
</dbReference>
<evidence type="ECO:0000256" key="2">
    <source>
        <dbReference type="ARBA" id="ARBA00023015"/>
    </source>
</evidence>
<keyword evidence="7" id="KW-1185">Reference proteome</keyword>
<organism evidence="6 7">
    <name type="scientific">Clostridium paridis</name>
    <dbReference type="NCBI Taxonomy" id="2803863"/>
    <lineage>
        <taxon>Bacteria</taxon>
        <taxon>Bacillati</taxon>
        <taxon>Bacillota</taxon>
        <taxon>Clostridia</taxon>
        <taxon>Eubacteriales</taxon>
        <taxon>Clostridiaceae</taxon>
        <taxon>Clostridium</taxon>
    </lineage>
</organism>
<dbReference type="SUPFAM" id="SSF53850">
    <property type="entry name" value="Periplasmic binding protein-like II"/>
    <property type="match status" value="1"/>
</dbReference>
<dbReference type="PANTHER" id="PTHR30419">
    <property type="entry name" value="HTH-TYPE TRANSCRIPTIONAL REGULATOR YBHD"/>
    <property type="match status" value="1"/>
</dbReference>
<feature type="domain" description="HTH lysR-type" evidence="5">
    <location>
        <begin position="1"/>
        <end position="58"/>
    </location>
</feature>
<dbReference type="PRINTS" id="PR00039">
    <property type="entry name" value="HTHLYSR"/>
</dbReference>
<keyword evidence="4" id="KW-0804">Transcription</keyword>
<dbReference type="InterPro" id="IPR036388">
    <property type="entry name" value="WH-like_DNA-bd_sf"/>
</dbReference>
<dbReference type="PROSITE" id="PS50931">
    <property type="entry name" value="HTH_LYSR"/>
    <property type="match status" value="1"/>
</dbReference>